<sequence>MEEGGCKCHWFGFLWVSLTCAWSKVKRGVARLVNEVMALTTKDEGLDMQLLEGNTTQRFCHVSREKEVGLKHERKKLQVRDTCVTKNSVIDGTEKSWTWTTPLTQ</sequence>
<dbReference type="Proteomes" id="UP001367508">
    <property type="component" value="Unassembled WGS sequence"/>
</dbReference>
<reference evidence="2 3" key="1">
    <citation type="submission" date="2024-01" db="EMBL/GenBank/DDBJ databases">
        <title>The genomes of 5 underutilized Papilionoideae crops provide insights into root nodulation and disease resistanc.</title>
        <authorList>
            <person name="Jiang F."/>
        </authorList>
    </citation>
    <scope>NUCLEOTIDE SEQUENCE [LARGE SCALE GENOMIC DNA]</scope>
    <source>
        <strain evidence="2">LVBAO_FW01</strain>
        <tissue evidence="2">Leaves</tissue>
    </source>
</reference>
<dbReference type="EMBL" id="JAYMYQ010000004">
    <property type="protein sequence ID" value="KAK7340935.1"/>
    <property type="molecule type" value="Genomic_DNA"/>
</dbReference>
<feature type="chain" id="PRO_5042975006" evidence="1">
    <location>
        <begin position="24"/>
        <end position="105"/>
    </location>
</feature>
<gene>
    <name evidence="2" type="ORF">VNO77_21653</name>
</gene>
<organism evidence="2 3">
    <name type="scientific">Canavalia gladiata</name>
    <name type="common">Sword bean</name>
    <name type="synonym">Dolichos gladiatus</name>
    <dbReference type="NCBI Taxonomy" id="3824"/>
    <lineage>
        <taxon>Eukaryota</taxon>
        <taxon>Viridiplantae</taxon>
        <taxon>Streptophyta</taxon>
        <taxon>Embryophyta</taxon>
        <taxon>Tracheophyta</taxon>
        <taxon>Spermatophyta</taxon>
        <taxon>Magnoliopsida</taxon>
        <taxon>eudicotyledons</taxon>
        <taxon>Gunneridae</taxon>
        <taxon>Pentapetalae</taxon>
        <taxon>rosids</taxon>
        <taxon>fabids</taxon>
        <taxon>Fabales</taxon>
        <taxon>Fabaceae</taxon>
        <taxon>Papilionoideae</taxon>
        <taxon>50 kb inversion clade</taxon>
        <taxon>NPAAA clade</taxon>
        <taxon>indigoferoid/millettioid clade</taxon>
        <taxon>Phaseoleae</taxon>
        <taxon>Canavalia</taxon>
    </lineage>
</organism>
<name>A0AAN9LRI7_CANGL</name>
<proteinExistence type="predicted"/>
<keyword evidence="1" id="KW-0732">Signal</keyword>
<accession>A0AAN9LRI7</accession>
<feature type="signal peptide" evidence="1">
    <location>
        <begin position="1"/>
        <end position="23"/>
    </location>
</feature>
<keyword evidence="3" id="KW-1185">Reference proteome</keyword>
<dbReference type="AlphaFoldDB" id="A0AAN9LRI7"/>
<evidence type="ECO:0000313" key="3">
    <source>
        <dbReference type="Proteomes" id="UP001367508"/>
    </source>
</evidence>
<evidence type="ECO:0000313" key="2">
    <source>
        <dbReference type="EMBL" id="KAK7340935.1"/>
    </source>
</evidence>
<comment type="caution">
    <text evidence="2">The sequence shown here is derived from an EMBL/GenBank/DDBJ whole genome shotgun (WGS) entry which is preliminary data.</text>
</comment>
<evidence type="ECO:0000256" key="1">
    <source>
        <dbReference type="SAM" id="SignalP"/>
    </source>
</evidence>
<protein>
    <submittedName>
        <fullName evidence="2">Uncharacterized protein</fullName>
    </submittedName>
</protein>